<name>A0ABX1YBR2_9BACL</name>
<accession>A0ABX1YBR2</accession>
<dbReference type="InterPro" id="IPR023393">
    <property type="entry name" value="START-like_dom_sf"/>
</dbReference>
<dbReference type="Gene3D" id="3.30.530.20">
    <property type="match status" value="1"/>
</dbReference>
<protein>
    <submittedName>
        <fullName evidence="3">Polyketide cyclase</fullName>
    </submittedName>
</protein>
<feature type="domain" description="Activator of Hsp90 ATPase homologue 1/2-like C-terminal" evidence="2">
    <location>
        <begin position="17"/>
        <end position="142"/>
    </location>
</feature>
<dbReference type="InterPro" id="IPR013538">
    <property type="entry name" value="ASHA1/2-like_C"/>
</dbReference>
<sequence>MTGDIEENEVINSRRFNYPREAVFGAWTNPEQLARWWGPEGFSNTFHEFDLRPGGEWRFVMHGPDGKNYPNHSAFEEIEPFERIVIHHLNEPEFQVTAIFQDSNGGTTVTFRQVFVNPRFLAGARPFLMEANEQNFDRLNELLIELHG</sequence>
<comment type="caution">
    <text evidence="3">The sequence shown here is derived from an EMBL/GenBank/DDBJ whole genome shotgun (WGS) entry which is preliminary data.</text>
</comment>
<evidence type="ECO:0000313" key="3">
    <source>
        <dbReference type="EMBL" id="NOU78273.1"/>
    </source>
</evidence>
<gene>
    <name evidence="3" type="ORF">GC101_05200</name>
</gene>
<organism evidence="3 4">
    <name type="scientific">Paenibacillus phytohabitans</name>
    <dbReference type="NCBI Taxonomy" id="2654978"/>
    <lineage>
        <taxon>Bacteria</taxon>
        <taxon>Bacillati</taxon>
        <taxon>Bacillota</taxon>
        <taxon>Bacilli</taxon>
        <taxon>Bacillales</taxon>
        <taxon>Paenibacillaceae</taxon>
        <taxon>Paenibacillus</taxon>
    </lineage>
</organism>
<evidence type="ECO:0000256" key="1">
    <source>
        <dbReference type="ARBA" id="ARBA00006817"/>
    </source>
</evidence>
<dbReference type="CDD" id="cd08894">
    <property type="entry name" value="SRPBCC_CalC_Aha1-like_1"/>
    <property type="match status" value="1"/>
</dbReference>
<proteinExistence type="inferred from homology"/>
<dbReference type="RefSeq" id="WP_171716404.1">
    <property type="nucleotide sequence ID" value="NZ_WHOB01000018.1"/>
</dbReference>
<keyword evidence="4" id="KW-1185">Reference proteome</keyword>
<dbReference type="EMBL" id="WHOB01000018">
    <property type="protein sequence ID" value="NOU78273.1"/>
    <property type="molecule type" value="Genomic_DNA"/>
</dbReference>
<comment type="similarity">
    <text evidence="1">Belongs to the AHA1 family.</text>
</comment>
<dbReference type="Proteomes" id="UP000596857">
    <property type="component" value="Unassembled WGS sequence"/>
</dbReference>
<evidence type="ECO:0000313" key="4">
    <source>
        <dbReference type="Proteomes" id="UP000596857"/>
    </source>
</evidence>
<reference evidence="3 4" key="1">
    <citation type="submission" date="2019-10" db="EMBL/GenBank/DDBJ databases">
        <title>Description of Paenibacillus terricola sp. nov.</title>
        <authorList>
            <person name="Carlier A."/>
            <person name="Qi S."/>
        </authorList>
    </citation>
    <scope>NUCLEOTIDE SEQUENCE [LARGE SCALE GENOMIC DNA]</scope>
    <source>
        <strain evidence="3 4">LMG 31459</strain>
    </source>
</reference>
<evidence type="ECO:0000259" key="2">
    <source>
        <dbReference type="Pfam" id="PF08327"/>
    </source>
</evidence>
<dbReference type="SUPFAM" id="SSF55961">
    <property type="entry name" value="Bet v1-like"/>
    <property type="match status" value="1"/>
</dbReference>
<dbReference type="Pfam" id="PF08327">
    <property type="entry name" value="AHSA1"/>
    <property type="match status" value="1"/>
</dbReference>